<dbReference type="EMBL" id="FOHZ01000008">
    <property type="protein sequence ID" value="SET37152.1"/>
    <property type="molecule type" value="Genomic_DNA"/>
</dbReference>
<dbReference type="RefSeq" id="WP_091851246.1">
    <property type="nucleotide sequence ID" value="NZ_FOHZ01000008.1"/>
</dbReference>
<dbReference type="GO" id="GO:0004112">
    <property type="term" value="F:cyclic-nucleotide phosphodiesterase activity"/>
    <property type="evidence" value="ECO:0007669"/>
    <property type="project" value="InterPro"/>
</dbReference>
<dbReference type="InterPro" id="IPR026575">
    <property type="entry name" value="GpdQ/CpdA-like"/>
</dbReference>
<evidence type="ECO:0000256" key="1">
    <source>
        <dbReference type="ARBA" id="ARBA00022723"/>
    </source>
</evidence>
<dbReference type="Pfam" id="PF00149">
    <property type="entry name" value="Metallophos"/>
    <property type="match status" value="1"/>
</dbReference>
<gene>
    <name evidence="6" type="ORF">SAMN04487962_10884</name>
</gene>
<dbReference type="SUPFAM" id="SSF56300">
    <property type="entry name" value="Metallo-dependent phosphatases"/>
    <property type="match status" value="1"/>
</dbReference>
<keyword evidence="7" id="KW-1185">Reference proteome</keyword>
<protein>
    <submittedName>
        <fullName evidence="6">Icc protein</fullName>
    </submittedName>
</protein>
<reference evidence="7" key="1">
    <citation type="submission" date="2016-10" db="EMBL/GenBank/DDBJ databases">
        <authorList>
            <person name="Varghese N."/>
            <person name="Submissions S."/>
        </authorList>
    </citation>
    <scope>NUCLEOTIDE SEQUENCE [LARGE SCALE GENOMIC DNA]</scope>
    <source>
        <strain evidence="7">CGMCC 1.6489</strain>
    </source>
</reference>
<dbReference type="InterPro" id="IPR029052">
    <property type="entry name" value="Metallo-depent_PP-like"/>
</dbReference>
<evidence type="ECO:0000256" key="3">
    <source>
        <dbReference type="ARBA" id="ARBA00023004"/>
    </source>
</evidence>
<dbReference type="GO" id="GO:0046872">
    <property type="term" value="F:metal ion binding"/>
    <property type="evidence" value="ECO:0007669"/>
    <property type="project" value="UniProtKB-KW"/>
</dbReference>
<name>A0A1I0DY20_9GAMM</name>
<organism evidence="6 7">
    <name type="scientific">Marinobacter segnicrescens</name>
    <dbReference type="NCBI Taxonomy" id="430453"/>
    <lineage>
        <taxon>Bacteria</taxon>
        <taxon>Pseudomonadati</taxon>
        <taxon>Pseudomonadota</taxon>
        <taxon>Gammaproteobacteria</taxon>
        <taxon>Pseudomonadales</taxon>
        <taxon>Marinobacteraceae</taxon>
        <taxon>Marinobacter</taxon>
    </lineage>
</organism>
<evidence type="ECO:0000256" key="2">
    <source>
        <dbReference type="ARBA" id="ARBA00022801"/>
    </source>
</evidence>
<dbReference type="NCBIfam" id="NF008359">
    <property type="entry name" value="PRK11148.1"/>
    <property type="match status" value="1"/>
</dbReference>
<evidence type="ECO:0000256" key="4">
    <source>
        <dbReference type="ARBA" id="ARBA00025742"/>
    </source>
</evidence>
<dbReference type="AlphaFoldDB" id="A0A1I0DY20"/>
<accession>A0A1I0DY20</accession>
<evidence type="ECO:0000313" key="6">
    <source>
        <dbReference type="EMBL" id="SET37152.1"/>
    </source>
</evidence>
<evidence type="ECO:0000313" key="7">
    <source>
        <dbReference type="Proteomes" id="UP000198762"/>
    </source>
</evidence>
<dbReference type="Proteomes" id="UP000198762">
    <property type="component" value="Unassembled WGS sequence"/>
</dbReference>
<evidence type="ECO:0000259" key="5">
    <source>
        <dbReference type="Pfam" id="PF00149"/>
    </source>
</evidence>
<proteinExistence type="inferred from homology"/>
<keyword evidence="2" id="KW-0378">Hydrolase</keyword>
<comment type="similarity">
    <text evidence="4">Belongs to the cyclic nucleotide phosphodiesterase class-III family.</text>
</comment>
<keyword evidence="1" id="KW-0479">Metal-binding</keyword>
<dbReference type="InterPro" id="IPR004843">
    <property type="entry name" value="Calcineurin-like_PHP"/>
</dbReference>
<keyword evidence="3" id="KW-0408">Iron</keyword>
<dbReference type="Gene3D" id="3.60.21.10">
    <property type="match status" value="1"/>
</dbReference>
<dbReference type="STRING" id="430453.SAMN04487962_10884"/>
<dbReference type="PANTHER" id="PTHR42988">
    <property type="entry name" value="PHOSPHOHYDROLASE"/>
    <property type="match status" value="1"/>
</dbReference>
<dbReference type="InterPro" id="IPR050884">
    <property type="entry name" value="CNP_phosphodiesterase-III"/>
</dbReference>
<dbReference type="CDD" id="cd07402">
    <property type="entry name" value="MPP_GpdQ"/>
    <property type="match status" value="1"/>
</dbReference>
<sequence length="278" mass="30568">MSSPENETPISIAAGDSAVASVLQITDPHLMGHGGGALLGVRTRDSLAAVIQLARARQPQPDLLLATGDIAQDASEAAYHEFARQAAAFDCPQSWIAGNHDDSQVLNRIAAQYQAGGRQFLVGSWQVIMLDSSVRGQVYGQLGEAELRFLAEALTAFPDRPALVSLHHHPVRIDTEWMNAIGLHNRDQFWEVIDRFPQVKAVLWGHIHQDLDLYRGDVRLLATPSTCIQFEAGSEDFAVERLAPGFRWLDLHSNGTLDTGVVRATDFQYELDMNSNGY</sequence>
<dbReference type="OrthoDB" id="9784378at2"/>
<feature type="domain" description="Calcineurin-like phosphoesterase" evidence="5">
    <location>
        <begin position="21"/>
        <end position="209"/>
    </location>
</feature>
<dbReference type="PANTHER" id="PTHR42988:SF2">
    <property type="entry name" value="CYCLIC NUCLEOTIDE PHOSPHODIESTERASE CBUA0032-RELATED"/>
    <property type="match status" value="1"/>
</dbReference>